<dbReference type="PANTHER" id="PTHR43761:SF1">
    <property type="entry name" value="D-ISOMER SPECIFIC 2-HYDROXYACID DEHYDROGENASE CATALYTIC DOMAIN-CONTAINING PROTEIN-RELATED"/>
    <property type="match status" value="1"/>
</dbReference>
<sequence length="315" mass="34896">MKIVITPRGFANYGEKELDKLRSHGFQVSYNNTGQAYSPEKFLELSKDADGIIVGVDLIDQAFIDQCPQLKVICKFGVGTDNIDVAYAESKGIYVGRTIGSNSIAVAEHVMALIYSESKNIYETVREVKEGEWQKPTGRELYGKTIGIIGFGAIGKQLARQAQGVGMHVRIYDVYDVPVEELKQYDAEQLALETLLQESDYVSLHLPLTEKTKNLISTAELNRMKDNACLINTARGGIVDEEALSKALAGKVIRSACFDVFSSEPPKSEDPLLARENFYLTPHTGARTIESEARTCEISTDIVLSKLLNYEGERK</sequence>
<gene>
    <name evidence="5" type="ORF">GTI89_12110</name>
</gene>
<dbReference type="InterPro" id="IPR029752">
    <property type="entry name" value="D-isomer_DH_CS1"/>
</dbReference>
<evidence type="ECO:0000256" key="2">
    <source>
        <dbReference type="ARBA" id="ARBA00023002"/>
    </source>
</evidence>
<dbReference type="SUPFAM" id="SSF52283">
    <property type="entry name" value="Formate/glycerate dehydrogenase catalytic domain-like"/>
    <property type="match status" value="1"/>
</dbReference>
<evidence type="ECO:0000256" key="3">
    <source>
        <dbReference type="ARBA" id="ARBA00023027"/>
    </source>
</evidence>
<dbReference type="InterPro" id="IPR036291">
    <property type="entry name" value="NAD(P)-bd_dom_sf"/>
</dbReference>
<comment type="caution">
    <text evidence="5">The sequence shown here is derived from an EMBL/GenBank/DDBJ whole genome shotgun (WGS) entry which is preliminary data.</text>
</comment>
<dbReference type="PROSITE" id="PS00671">
    <property type="entry name" value="D_2_HYDROXYACID_DH_3"/>
    <property type="match status" value="1"/>
</dbReference>
<dbReference type="SUPFAM" id="SSF51735">
    <property type="entry name" value="NAD(P)-binding Rossmann-fold domains"/>
    <property type="match status" value="1"/>
</dbReference>
<dbReference type="Proteomes" id="UP000439965">
    <property type="component" value="Unassembled WGS sequence"/>
</dbReference>
<dbReference type="Gene3D" id="3.40.50.720">
    <property type="entry name" value="NAD(P)-binding Rossmann-like Domain"/>
    <property type="match status" value="2"/>
</dbReference>
<dbReference type="FunFam" id="3.40.50.720:FF:000203">
    <property type="entry name" value="D-3-phosphoglycerate dehydrogenase (SerA)"/>
    <property type="match status" value="1"/>
</dbReference>
<dbReference type="GO" id="GO:0016616">
    <property type="term" value="F:oxidoreductase activity, acting on the CH-OH group of donors, NAD or NADP as acceptor"/>
    <property type="evidence" value="ECO:0007669"/>
    <property type="project" value="InterPro"/>
</dbReference>
<dbReference type="Pfam" id="PF02826">
    <property type="entry name" value="2-Hacid_dh_C"/>
    <property type="match status" value="1"/>
</dbReference>
<dbReference type="EMBL" id="WVTI01000011">
    <property type="protein sequence ID" value="MXS26803.1"/>
    <property type="molecule type" value="Genomic_DNA"/>
</dbReference>
<dbReference type="InterPro" id="IPR050418">
    <property type="entry name" value="D-iso_2-hydroxyacid_DH_PdxB"/>
</dbReference>
<dbReference type="InterPro" id="IPR029753">
    <property type="entry name" value="D-isomer_DH_CS"/>
</dbReference>
<accession>A0A6I4XGW3</accession>
<dbReference type="InterPro" id="IPR006140">
    <property type="entry name" value="D-isomer_DH_NAD-bd"/>
</dbReference>
<dbReference type="GO" id="GO:0051287">
    <property type="term" value="F:NAD binding"/>
    <property type="evidence" value="ECO:0007669"/>
    <property type="project" value="InterPro"/>
</dbReference>
<evidence type="ECO:0000313" key="5">
    <source>
        <dbReference type="EMBL" id="MXS26803.1"/>
    </source>
</evidence>
<dbReference type="PANTHER" id="PTHR43761">
    <property type="entry name" value="D-ISOMER SPECIFIC 2-HYDROXYACID DEHYDROGENASE FAMILY PROTEIN (AFU_ORTHOLOGUE AFUA_1G13630)"/>
    <property type="match status" value="1"/>
</dbReference>
<keyword evidence="3" id="KW-0520">NAD</keyword>
<name>A0A6I4XGW3_ENTGA</name>
<evidence type="ECO:0000256" key="1">
    <source>
        <dbReference type="ARBA" id="ARBA00005854"/>
    </source>
</evidence>
<dbReference type="PROSITE" id="PS00065">
    <property type="entry name" value="D_2_HYDROXYACID_DH_1"/>
    <property type="match status" value="1"/>
</dbReference>
<keyword evidence="2" id="KW-0560">Oxidoreductase</keyword>
<evidence type="ECO:0000259" key="4">
    <source>
        <dbReference type="Pfam" id="PF02826"/>
    </source>
</evidence>
<organism evidence="5 6">
    <name type="scientific">Enterococcus gallinarum</name>
    <dbReference type="NCBI Taxonomy" id="1353"/>
    <lineage>
        <taxon>Bacteria</taxon>
        <taxon>Bacillati</taxon>
        <taxon>Bacillota</taxon>
        <taxon>Bacilli</taxon>
        <taxon>Lactobacillales</taxon>
        <taxon>Enterococcaceae</taxon>
        <taxon>Enterococcus</taxon>
    </lineage>
</organism>
<comment type="similarity">
    <text evidence="1">Belongs to the D-isomer specific 2-hydroxyacid dehydrogenase family.</text>
</comment>
<proteinExistence type="inferred from homology"/>
<feature type="domain" description="D-isomer specific 2-hydroxyacid dehydrogenase NAD-binding" evidence="4">
    <location>
        <begin position="111"/>
        <end position="285"/>
    </location>
</feature>
<dbReference type="RefSeq" id="WP_003128885.1">
    <property type="nucleotide sequence ID" value="NZ_BSYC01000001.1"/>
</dbReference>
<protein>
    <submittedName>
        <fullName evidence="5">3-phosphoglycerate dehydrogenase</fullName>
    </submittedName>
</protein>
<dbReference type="GeneID" id="93222759"/>
<dbReference type="AlphaFoldDB" id="A0A6I4XGW3"/>
<dbReference type="CDD" id="cd12172">
    <property type="entry name" value="PGDH_like_2"/>
    <property type="match status" value="1"/>
</dbReference>
<reference evidence="5 6" key="1">
    <citation type="submission" date="2019-04" db="EMBL/GenBank/DDBJ databases">
        <title>Step-wise assembly of the neonatal virome modulated by breast feeding.</title>
        <authorList>
            <person name="Liang G."/>
            <person name="Bushman F."/>
        </authorList>
    </citation>
    <scope>NUCLEOTIDE SEQUENCE [LARGE SCALE GENOMIC DNA]</scope>
    <source>
        <strain evidence="5 6">E3404</strain>
    </source>
</reference>
<evidence type="ECO:0000313" key="6">
    <source>
        <dbReference type="Proteomes" id="UP000439965"/>
    </source>
</evidence>